<dbReference type="InterPro" id="IPR022272">
    <property type="entry name" value="Lipocalin_CS"/>
</dbReference>
<feature type="compositionally biased region" description="Basic and acidic residues" evidence="3">
    <location>
        <begin position="8"/>
        <end position="21"/>
    </location>
</feature>
<keyword evidence="1" id="KW-0802">TPR repeat</keyword>
<keyword evidence="4" id="KW-0472">Membrane</keyword>
<evidence type="ECO:0000256" key="3">
    <source>
        <dbReference type="SAM" id="MobiDB-lite"/>
    </source>
</evidence>
<dbReference type="SUPFAM" id="SSF53300">
    <property type="entry name" value="vWA-like"/>
    <property type="match status" value="1"/>
</dbReference>
<dbReference type="Gene3D" id="1.25.40.10">
    <property type="entry name" value="Tetratricopeptide repeat domain"/>
    <property type="match status" value="2"/>
</dbReference>
<dbReference type="InterPro" id="IPR036465">
    <property type="entry name" value="vWFA_dom_sf"/>
</dbReference>
<dbReference type="PROSITE" id="PS50005">
    <property type="entry name" value="TPR"/>
    <property type="match status" value="1"/>
</dbReference>
<sequence>MTDSSLPNRRDENDLSSTEEDRQIQELLGSLELSAADVDLKQLSEIRKAVSNSLSRHYSQDVSSERSVQTASVSIHDSEPQQKWTKTVRTLLLAATTALAIVIGWFATTSSSQASPLTLGQVIDELDQAESLELTVRRGNDIAEVLISESSRVRWQDSPLQYQIARGSRLWQVEASEDEPIVTNVSRNPWQRHDGKVDVLSLMGVPLSGRVRELNAQPDGFDSYAGTECRVFRTIIRDADKSMRLQVYVDAESNALKGLVLREWGSSSKSMPLGELTLVQWNVPVDEKQFRVPVHLKEEDRIGTLTDFQGLVSLRPLGNQRWTPIIRNVVLRAGDWCRTDVRGANAVTLEMRSGNTLILGPGSLVELISETEVRLASGWLQVSHLDANSSEMTVVGPDRKKRIVDQAGKQLFRVDESNSVVELTSQPNWLAGYEGTEAADSVGELIVEVDGRSTPLTVGEHHVTVEIRDQIARTTIEETFVNHTNARLEGKFRFPLPQDASISGFGMWIHGELIEADIVEKQRAREIYETILREKRDPGLLEWTGGNIFQARVFPIEPHSEKRIKITYTQVLPLQGDRFRYSYGLRSELLQKNPVRNLSLRCLIHSRVPLSAVDCPTHPCRTTLTEHSAELEFSSQEYRPESDFEVVCDVSQRENDVIMIPHRRGDDGYFLLQLMPPDIGGEWSRSVIGNSEPLEIILLCDTSGSIDEVMRSRQSEFVRTLLGALGDEDRVLVATTDVTTDWLTSEFEVPDAELIARVEKQLQERVSLGWSDLEQAFELALRRASANSQIIYLGDGIVTTHESDPAEFIQRANRLVEKHFSQERSRNEFNNTPTVHAVSLGSTYESTVLSGLSRIGSGSMRQISGEVTGRHAAIDLLQELTSPGLKDVQVDFHGVRVAAVYPESLPNVPLGTQQTIVGRFLPTKEMQHGQVIVTGMQDGKPVRYVARIQIDPSEDGNSFIPRLWARAHLDHLLQQGTTQQIQNEVIALSEEFHIITPYTSLLVLETDEDRERFGVKKRFGMRDGERFFADGKSAATEELKQKQMQTAGSWRLGLVRQFQQSLSQYGRGNEDFNWLSSLQLEGELANEYLGTRGSSVRSPGLSDNRFYWGETREYKRPSRLNLMFRQENRGFRDREMYESLPDPERFGRTSVRFENGRGQPEGYWSGGRQESILGDHVQWFDDRSGLSLDKGLSLGSGRGIQLPALRRQEYYAGTRIQFVDGFEYDGYRGRGGLGVEARSPGQINLFVRPELSRRMSPEQILGKFAYIQQGIHRQHQSQLSWVRLFPQFDFAQRVVPSAEKTETWSDQAIDLADSLLRIDSLNALSGGIQIKQSARNWDDRFDRLVPKSEYSVVWSSEDWASLKSGVNHQAVVNWKRGTTRGVFSHALHLGQKFETPDEFEEGTPIPLQDYSLASLLQQYWNWSADVESQSDESTILRLTHPSEPVILKFEIDPQKKVLLNWERIRDGVVEMRVEFRNFERIAGRWWATEVESSDPSRPEHSLTVTNYEIAEFERFQFESQLEEMMQGREDVLELTLPLPKLSVARSAIQEGKGTVEDHFVMMCHYGVTQRWPHVFDHLRALEELAVDQRGSRWMRISIEKVAGRHEDARQTLVEILKQLGESASTEQGLRPVGELERVKHALAEVYPIIAWPPYRPVVENVRPNFAHQPDSHYAMLDWYERWQAVLNRTDQGGEEMALSRKLTEEYPGNVDLQISHAQRLAGNGRQDEAEQFLAERIDLGDHWQEGERIRLRENYADLLSKAGKYEELLTFLDQWMNVETTPSSVYARYLAAKIFLEQIQETEDLAREWLALARQKGELSPRDRRKVDAAIQFAFGGGHGLNRANGMDNKWLPELLRTATYCLDHADRQKIVPAIAAVGSFSETDEGDRFRWEVLQRMLANDGLTLDQWQQFQTYLQRGRLLVIDGDNNIAIRQITTEEWQTIRSHSYERWKSESRQWDRYLLGESLQKLLDEHFPKEALEFYRERISSGPTDFRNSIRSQFFDWLLTKPWTPEIEDEVFAVWKDLAASDAPLPTKIQTQVPALKRCIDALIQNRIQSEQSRNQDRGDLQELTRSELFEQQQQAVENAYRELAERLKNLGEKLRADNSVLDEWVELERIRLNGMLGEEIDTSLTKCWGLINDRDFLDTSETDIDESTESSEERWTRWNDLLLRERALHTVTSLSLHKSTPETQIQKLLSFVDDQIQRAVEQSNQLAEDIGEQEHVTDFAEPWKQLKFQLLVVFDRPQELITQLKQWAASTTGNVWDRHLTLLHAEQGEIEAAIQRYESIQESGELDASELRLLSDWYLIAGERELSRETRFDSYRAMSENELLRDLNTTTRQIQGGQSSTAIDDDMLLCLQALSEKSGSASSYYGRLSQLYVLTRDFRLLKFVPEAILGTTQHRVYEGLRSFRNVMLNQLQEEATADELIEHLKKLQQQIRSGVVPRGADSNERSLSLDLRALDLMEAMVEWKAATVPNQPGSHARAAAAALQRAFQHDWESGERLRYASYLSEFETLSHQSADRDISRLRETRESQLLRLYEDSEVGSHERAEIAKIYSTLRFPQSDRKQDALQFFENALNELADRNGGFIPLKSNGLVRAYAQLLEEDGKFYAAEQFVLKQRNVLDNQEQQWVYEEYLTELYDRALRQNARVGLAKQSELPRAVLDRLEKLAAQANEREQREILLKISNTFAYLCSHSQSTNEDVMERFENWANQELPELLRPLQSNDSNIINQVADDLSSSLHPAVALEFLLDRFEEFPKSLMFMRQDPWDLFGTKIGSLRGQTQRKSKESERERIAIIEQRLLEIVLDQLRNELIQHRSQNRSITHRYYGHFWSEKTDDFVRMAKQVLRKRSESPRTILYTAEYLFEGLNQREAAASILSEAADRGLLDQSGLRKLVDYLHVIDQYRESIPTLKELRKQFPDDVNLWVQQIRAHARIGEWLETETLLAEAEEHFHRSGRWVEQNMIPLANVFHEVGSHKLSAQFYEEAISLHQRSQPDRGIGNGVLSGYYRELANVYVRLEEPLKALHAASGAVVSWGHDQNNRDAAIENLRKIIAKLSDLELVVEELDWRADEFGADSPLVRKEIGSVWLQNEKVSKAIEQLQLAEELSPDDNEIQTMLIKAFDATGNQTDAIKQRLIRIDRNRHDLEAYIDLAQRSGIDPLLAERAATSIVESGPNDPKTHQQLAEYRMSQHRWSESLPHWERVIELNRNDPAGLIGRANAEIALGNLEAAHETLRLIESTDWPDHFENVDDEIKIIRGLLDGQRIETFW</sequence>
<evidence type="ECO:0000256" key="4">
    <source>
        <dbReference type="SAM" id="Phobius"/>
    </source>
</evidence>
<accession>A0A5C5WXR9</accession>
<feature type="transmembrane region" description="Helical" evidence="4">
    <location>
        <begin position="90"/>
        <end position="108"/>
    </location>
</feature>
<keyword evidence="7" id="KW-1185">Reference proteome</keyword>
<evidence type="ECO:0000313" key="6">
    <source>
        <dbReference type="EMBL" id="TWT55398.1"/>
    </source>
</evidence>
<dbReference type="OrthoDB" id="9784383at2"/>
<dbReference type="InterPro" id="IPR011990">
    <property type="entry name" value="TPR-like_helical_dom_sf"/>
</dbReference>
<dbReference type="PROSITE" id="PS51468">
    <property type="entry name" value="VIT"/>
    <property type="match status" value="1"/>
</dbReference>
<dbReference type="SMART" id="SM00028">
    <property type="entry name" value="TPR"/>
    <property type="match status" value="2"/>
</dbReference>
<evidence type="ECO:0000256" key="2">
    <source>
        <dbReference type="SAM" id="Coils"/>
    </source>
</evidence>
<feature type="region of interest" description="Disordered" evidence="3">
    <location>
        <begin position="1"/>
        <end position="21"/>
    </location>
</feature>
<evidence type="ECO:0000256" key="1">
    <source>
        <dbReference type="PROSITE-ProRule" id="PRU00339"/>
    </source>
</evidence>
<dbReference type="Pfam" id="PF08487">
    <property type="entry name" value="VIT"/>
    <property type="match status" value="1"/>
</dbReference>
<dbReference type="SUPFAM" id="SSF48452">
    <property type="entry name" value="TPR-like"/>
    <property type="match status" value="2"/>
</dbReference>
<dbReference type="Proteomes" id="UP000317243">
    <property type="component" value="Unassembled WGS sequence"/>
</dbReference>
<organism evidence="6 7">
    <name type="scientific">Thalassoglobus neptunius</name>
    <dbReference type="NCBI Taxonomy" id="1938619"/>
    <lineage>
        <taxon>Bacteria</taxon>
        <taxon>Pseudomonadati</taxon>
        <taxon>Planctomycetota</taxon>
        <taxon>Planctomycetia</taxon>
        <taxon>Planctomycetales</taxon>
        <taxon>Planctomycetaceae</taxon>
        <taxon>Thalassoglobus</taxon>
    </lineage>
</organism>
<dbReference type="InterPro" id="IPR013694">
    <property type="entry name" value="VIT"/>
</dbReference>
<feature type="coiled-coil region" evidence="2">
    <location>
        <begin position="2075"/>
        <end position="2102"/>
    </location>
</feature>
<feature type="domain" description="VIT" evidence="5">
    <location>
        <begin position="442"/>
        <end position="570"/>
    </location>
</feature>
<dbReference type="EMBL" id="SIHI01000004">
    <property type="protein sequence ID" value="TWT55398.1"/>
    <property type="molecule type" value="Genomic_DNA"/>
</dbReference>
<dbReference type="InterPro" id="IPR019734">
    <property type="entry name" value="TPR_rpt"/>
</dbReference>
<dbReference type="PROSITE" id="PS00213">
    <property type="entry name" value="LIPOCALIN"/>
    <property type="match status" value="1"/>
</dbReference>
<feature type="repeat" description="TPR" evidence="1">
    <location>
        <begin position="3084"/>
        <end position="3117"/>
    </location>
</feature>
<reference evidence="6 7" key="1">
    <citation type="submission" date="2019-02" db="EMBL/GenBank/DDBJ databases">
        <title>Deep-cultivation of Planctomycetes and their phenomic and genomic characterization uncovers novel biology.</title>
        <authorList>
            <person name="Wiegand S."/>
            <person name="Jogler M."/>
            <person name="Boedeker C."/>
            <person name="Pinto D."/>
            <person name="Vollmers J."/>
            <person name="Rivas-Marin E."/>
            <person name="Kohn T."/>
            <person name="Peeters S.H."/>
            <person name="Heuer A."/>
            <person name="Rast P."/>
            <person name="Oberbeckmann S."/>
            <person name="Bunk B."/>
            <person name="Jeske O."/>
            <person name="Meyerdierks A."/>
            <person name="Storesund J.E."/>
            <person name="Kallscheuer N."/>
            <person name="Luecker S."/>
            <person name="Lage O.M."/>
            <person name="Pohl T."/>
            <person name="Merkel B.J."/>
            <person name="Hornburger P."/>
            <person name="Mueller R.-W."/>
            <person name="Bruemmer F."/>
            <person name="Labrenz M."/>
            <person name="Spormann A.M."/>
            <person name="Op Den Camp H."/>
            <person name="Overmann J."/>
            <person name="Amann R."/>
            <person name="Jetten M.S.M."/>
            <person name="Mascher T."/>
            <person name="Medema M.H."/>
            <person name="Devos D.P."/>
            <person name="Kaster A.-K."/>
            <person name="Ovreas L."/>
            <person name="Rohde M."/>
            <person name="Galperin M.Y."/>
            <person name="Jogler C."/>
        </authorList>
    </citation>
    <scope>NUCLEOTIDE SEQUENCE [LARGE SCALE GENOMIC DNA]</scope>
    <source>
        <strain evidence="6 7">KOR42</strain>
    </source>
</reference>
<proteinExistence type="predicted"/>
<keyword evidence="4" id="KW-0812">Transmembrane</keyword>
<evidence type="ECO:0000313" key="7">
    <source>
        <dbReference type="Proteomes" id="UP000317243"/>
    </source>
</evidence>
<evidence type="ECO:0000259" key="5">
    <source>
        <dbReference type="PROSITE" id="PS51468"/>
    </source>
</evidence>
<dbReference type="Gene3D" id="3.40.50.410">
    <property type="entry name" value="von Willebrand factor, type A domain"/>
    <property type="match status" value="1"/>
</dbReference>
<name>A0A5C5WXR9_9PLAN</name>
<keyword evidence="2" id="KW-0175">Coiled coil</keyword>
<comment type="caution">
    <text evidence="6">The sequence shown here is derived from an EMBL/GenBank/DDBJ whole genome shotgun (WGS) entry which is preliminary data.</text>
</comment>
<dbReference type="PANTHER" id="PTHR45737:SF6">
    <property type="entry name" value="VON WILLEBRAND FACTOR A DOMAIN-CONTAINING PROTEIN 5A"/>
    <property type="match status" value="1"/>
</dbReference>
<dbReference type="PANTHER" id="PTHR45737">
    <property type="entry name" value="VON WILLEBRAND FACTOR A DOMAIN-CONTAINING PROTEIN 5A"/>
    <property type="match status" value="1"/>
</dbReference>
<dbReference type="RefSeq" id="WP_146510302.1">
    <property type="nucleotide sequence ID" value="NZ_SIHI01000004.1"/>
</dbReference>
<protein>
    <submittedName>
        <fullName evidence="6">Vault protein inter-alpha-trypsin</fullName>
    </submittedName>
</protein>
<gene>
    <name evidence="6" type="ORF">KOR42_27840</name>
</gene>
<dbReference type="CDD" id="cd00198">
    <property type="entry name" value="vWFA"/>
    <property type="match status" value="1"/>
</dbReference>
<dbReference type="SMART" id="SM00609">
    <property type="entry name" value="VIT"/>
    <property type="match status" value="1"/>
</dbReference>
<keyword evidence="4" id="KW-1133">Transmembrane helix</keyword>